<gene>
    <name evidence="2" type="ORF">B0W44_02650</name>
</gene>
<evidence type="ECO:0000313" key="3">
    <source>
        <dbReference type="Proteomes" id="UP000188603"/>
    </source>
</evidence>
<reference evidence="2 3" key="1">
    <citation type="journal article" date="2015" name="Int. J. Syst. Evol. Microbiol.">
        <title>Novibacillus thermophilus gen. nov., sp. nov., a Gram-staining-negative and moderately thermophilic member of the family Thermoactinomycetaceae.</title>
        <authorList>
            <person name="Yang G."/>
            <person name="Chen J."/>
            <person name="Zhou S."/>
        </authorList>
    </citation>
    <scope>NUCLEOTIDE SEQUENCE [LARGE SCALE GENOMIC DNA]</scope>
    <source>
        <strain evidence="2 3">SG-1</strain>
    </source>
</reference>
<dbReference type="EMBL" id="CP019699">
    <property type="protein sequence ID" value="AQS54829.1"/>
    <property type="molecule type" value="Genomic_DNA"/>
</dbReference>
<feature type="transmembrane region" description="Helical" evidence="1">
    <location>
        <begin position="7"/>
        <end position="25"/>
    </location>
</feature>
<dbReference type="AlphaFoldDB" id="A0A1U9K458"/>
<dbReference type="PANTHER" id="PTHR35337">
    <property type="entry name" value="SLR1478 PROTEIN"/>
    <property type="match status" value="1"/>
</dbReference>
<evidence type="ECO:0008006" key="4">
    <source>
        <dbReference type="Google" id="ProtNLM"/>
    </source>
</evidence>
<accession>A0A1U9K458</accession>
<dbReference type="PANTHER" id="PTHR35337:SF1">
    <property type="entry name" value="SLR1478 PROTEIN"/>
    <property type="match status" value="1"/>
</dbReference>
<dbReference type="Pfam" id="PF01944">
    <property type="entry name" value="SpoIIM"/>
    <property type="match status" value="1"/>
</dbReference>
<keyword evidence="1" id="KW-0472">Membrane</keyword>
<organism evidence="2 3">
    <name type="scientific">Novibacillus thermophilus</name>
    <dbReference type="NCBI Taxonomy" id="1471761"/>
    <lineage>
        <taxon>Bacteria</taxon>
        <taxon>Bacillati</taxon>
        <taxon>Bacillota</taxon>
        <taxon>Bacilli</taxon>
        <taxon>Bacillales</taxon>
        <taxon>Thermoactinomycetaceae</taxon>
        <taxon>Novibacillus</taxon>
    </lineage>
</organism>
<dbReference type="STRING" id="1471761.B0W44_02650"/>
<dbReference type="KEGG" id="ntr:B0W44_02650"/>
<dbReference type="RefSeq" id="WP_169835388.1">
    <property type="nucleotide sequence ID" value="NZ_CP019699.1"/>
</dbReference>
<protein>
    <recommendedName>
        <fullName evidence="4">Stage II sporulation protein M</fullName>
    </recommendedName>
</protein>
<evidence type="ECO:0000313" key="2">
    <source>
        <dbReference type="EMBL" id="AQS54829.1"/>
    </source>
</evidence>
<proteinExistence type="predicted"/>
<name>A0A1U9K458_9BACL</name>
<keyword evidence="1" id="KW-1133">Transmembrane helix</keyword>
<dbReference type="Proteomes" id="UP000188603">
    <property type="component" value="Chromosome"/>
</dbReference>
<evidence type="ECO:0000256" key="1">
    <source>
        <dbReference type="SAM" id="Phobius"/>
    </source>
</evidence>
<feature type="transmembrane region" description="Helical" evidence="1">
    <location>
        <begin position="143"/>
        <end position="164"/>
    </location>
</feature>
<keyword evidence="1" id="KW-0812">Transmembrane</keyword>
<dbReference type="InterPro" id="IPR002798">
    <property type="entry name" value="SpoIIM-like"/>
</dbReference>
<sequence length="171" mass="19305">MFSFKNIGRVVLLLACLFFTVGYYSPLYLKEASSGLEIDSSPVFIELFFHNLKVNLYCVVFSPITLGIYALIYLVLNFFSMGLIVSHLRTEHTWLDALSAFVIHGVFEVPAMLLSAAVGFYIPSKVVLMILKKKVVVEEIKKIVYFVAIIIVLTFIAAIVETFVSPHFIRI</sequence>
<keyword evidence="3" id="KW-1185">Reference proteome</keyword>
<feature type="transmembrane region" description="Helical" evidence="1">
    <location>
        <begin position="97"/>
        <end position="123"/>
    </location>
</feature>